<evidence type="ECO:0000313" key="2">
    <source>
        <dbReference type="EMBL" id="GAG88387.1"/>
    </source>
</evidence>
<comment type="caution">
    <text evidence="2">The sequence shown here is derived from an EMBL/GenBank/DDBJ whole genome shotgun (WGS) entry which is preliminary data.</text>
</comment>
<dbReference type="Pfam" id="PF22023">
    <property type="entry name" value="Pus10_THUMP_arc"/>
    <property type="match status" value="1"/>
</dbReference>
<accession>X1C4W3</accession>
<name>X1C4W3_9ZZZZ</name>
<sequence length="202" mass="23214">MTIFEKVLEIYQKIEDSEFTICLHCLGRMFSLLGTNTSNLERGYSLLLSFTMENHRKYLSTDKELKDESISNLKILAKNANFSPAQKVLGNEGFDSAKTLDNKLCLLCENIFLNLDPYIEKAKQITKDFEFNNFLVGTSPASKIINNEDKFKSELSLLNSESFKSHFNREVGKKLSLVLNKPVEFNNPEIVFVYIYLLMNLI</sequence>
<gene>
    <name evidence="2" type="ORF">S01H4_30518</name>
</gene>
<reference evidence="2" key="1">
    <citation type="journal article" date="2014" name="Front. Microbiol.">
        <title>High frequency of phylogenetically diverse reductive dehalogenase-homologous genes in deep subseafloor sedimentary metagenomes.</title>
        <authorList>
            <person name="Kawai M."/>
            <person name="Futagami T."/>
            <person name="Toyoda A."/>
            <person name="Takaki Y."/>
            <person name="Nishi S."/>
            <person name="Hori S."/>
            <person name="Arai W."/>
            <person name="Tsubouchi T."/>
            <person name="Morono Y."/>
            <person name="Uchiyama I."/>
            <person name="Ito T."/>
            <person name="Fujiyama A."/>
            <person name="Inagaki F."/>
            <person name="Takami H."/>
        </authorList>
    </citation>
    <scope>NUCLEOTIDE SEQUENCE</scope>
    <source>
        <strain evidence="2">Expedition CK06-06</strain>
    </source>
</reference>
<dbReference type="EMBL" id="BART01015761">
    <property type="protein sequence ID" value="GAG88387.1"/>
    <property type="molecule type" value="Genomic_DNA"/>
</dbReference>
<dbReference type="InterPro" id="IPR055174">
    <property type="entry name" value="Pus10_THUMP_arc"/>
</dbReference>
<protein>
    <recommendedName>
        <fullName evidence="1">Pus10 THUMP domain-containing protein</fullName>
    </recommendedName>
</protein>
<evidence type="ECO:0000259" key="1">
    <source>
        <dbReference type="Pfam" id="PF22023"/>
    </source>
</evidence>
<organism evidence="2">
    <name type="scientific">marine sediment metagenome</name>
    <dbReference type="NCBI Taxonomy" id="412755"/>
    <lineage>
        <taxon>unclassified sequences</taxon>
        <taxon>metagenomes</taxon>
        <taxon>ecological metagenomes</taxon>
    </lineage>
</organism>
<feature type="domain" description="Pus10 THUMP" evidence="1">
    <location>
        <begin position="119"/>
        <end position="193"/>
    </location>
</feature>
<proteinExistence type="predicted"/>
<dbReference type="AlphaFoldDB" id="X1C4W3"/>